<keyword evidence="2" id="KW-0808">Transferase</keyword>
<protein>
    <submittedName>
        <fullName evidence="2">Acetyltransferase (GNAT) family protein</fullName>
    </submittedName>
</protein>
<dbReference type="InterPro" id="IPR016181">
    <property type="entry name" value="Acyl_CoA_acyltransferase"/>
</dbReference>
<dbReference type="AlphaFoldDB" id="A0A150HKA5"/>
<dbReference type="Gene3D" id="3.40.630.30">
    <property type="match status" value="1"/>
</dbReference>
<dbReference type="PROSITE" id="PS51186">
    <property type="entry name" value="GNAT"/>
    <property type="match status" value="1"/>
</dbReference>
<dbReference type="InterPro" id="IPR051531">
    <property type="entry name" value="N-acetyltransferase"/>
</dbReference>
<dbReference type="Pfam" id="PF13302">
    <property type="entry name" value="Acetyltransf_3"/>
    <property type="match status" value="1"/>
</dbReference>
<evidence type="ECO:0000313" key="3">
    <source>
        <dbReference type="Proteomes" id="UP000075680"/>
    </source>
</evidence>
<dbReference type="GO" id="GO:0016747">
    <property type="term" value="F:acyltransferase activity, transferring groups other than amino-acyl groups"/>
    <property type="evidence" value="ECO:0007669"/>
    <property type="project" value="InterPro"/>
</dbReference>
<accession>A0A150HKA5</accession>
<name>A0A150HKA5_9GAMM</name>
<dbReference type="InterPro" id="IPR000182">
    <property type="entry name" value="GNAT_dom"/>
</dbReference>
<dbReference type="EMBL" id="JRUE01000251">
    <property type="protein sequence ID" value="KXZ63185.1"/>
    <property type="molecule type" value="Genomic_DNA"/>
</dbReference>
<dbReference type="RefSeq" id="WP_061519761.1">
    <property type="nucleotide sequence ID" value="NZ_JRUE01000251.1"/>
</dbReference>
<dbReference type="SUPFAM" id="SSF55729">
    <property type="entry name" value="Acyl-CoA N-acyltransferases (Nat)"/>
    <property type="match status" value="1"/>
</dbReference>
<dbReference type="PANTHER" id="PTHR43792">
    <property type="entry name" value="GNAT FAMILY, PUTATIVE (AFU_ORTHOLOGUE AFUA_3G00765)-RELATED-RELATED"/>
    <property type="match status" value="1"/>
</dbReference>
<dbReference type="PANTHER" id="PTHR43792:SF1">
    <property type="entry name" value="N-ACETYLTRANSFERASE DOMAIN-CONTAINING PROTEIN"/>
    <property type="match status" value="1"/>
</dbReference>
<dbReference type="Proteomes" id="UP000075680">
    <property type="component" value="Unassembled WGS sequence"/>
</dbReference>
<evidence type="ECO:0000313" key="2">
    <source>
        <dbReference type="EMBL" id="KXZ63185.1"/>
    </source>
</evidence>
<dbReference type="CDD" id="cd04301">
    <property type="entry name" value="NAT_SF"/>
    <property type="match status" value="1"/>
</dbReference>
<sequence>MNIKLEKFHAQDFDDYFQLVGNEDVMAMITERALPIDEAERDFQLLLVNNQLHPNFGHFKILDANTNEYIGLAKLEIKSLCDREAELGYMLLPSFWGKGIARKVSQNLLEDAKSQNLINKIFAIIDPKNIASRKILTSQGFIHKEFKDYDGLPGEILELKQCLI</sequence>
<feature type="domain" description="N-acetyltransferase" evidence="1">
    <location>
        <begin position="3"/>
        <end position="163"/>
    </location>
</feature>
<proteinExistence type="predicted"/>
<dbReference type="PATRIC" id="fig|52133.18.peg.3409"/>
<evidence type="ECO:0000259" key="1">
    <source>
        <dbReference type="PROSITE" id="PS51186"/>
    </source>
</evidence>
<organism evidence="2 3">
    <name type="scientific">Acinetobacter venetianus</name>
    <dbReference type="NCBI Taxonomy" id="52133"/>
    <lineage>
        <taxon>Bacteria</taxon>
        <taxon>Pseudomonadati</taxon>
        <taxon>Pseudomonadota</taxon>
        <taxon>Gammaproteobacteria</taxon>
        <taxon>Moraxellales</taxon>
        <taxon>Moraxellaceae</taxon>
        <taxon>Acinetobacter</taxon>
    </lineage>
</organism>
<gene>
    <name evidence="2" type="ORF">AVENLUH5627_03320</name>
</gene>
<comment type="caution">
    <text evidence="2">The sequence shown here is derived from an EMBL/GenBank/DDBJ whole genome shotgun (WGS) entry which is preliminary data.</text>
</comment>
<reference evidence="2 3" key="1">
    <citation type="journal article" date="2016" name="Sci. Rep.">
        <title>Genomic and phenotypic characterization of the species Acinetobacter venetianus.</title>
        <authorList>
            <person name="Fondi M."/>
            <person name="Maida I."/>
            <person name="Perrin E."/>
            <person name="Orlandini V."/>
            <person name="La Torre L."/>
            <person name="Bosi E."/>
            <person name="Negroni A."/>
            <person name="Zanaroli G."/>
            <person name="Fava F."/>
            <person name="Decorosi F."/>
            <person name="Giovannetti L."/>
            <person name="Viti C."/>
            <person name="Vaneechoutte M."/>
            <person name="Dijkshoorn L."/>
            <person name="Fani R."/>
        </authorList>
    </citation>
    <scope>NUCLEOTIDE SEQUENCE [LARGE SCALE GENOMIC DNA]</scope>
    <source>
        <strain evidence="2 3">LUH5627</strain>
    </source>
</reference>